<feature type="transmembrane region" description="Helical" evidence="5">
    <location>
        <begin position="12"/>
        <end position="30"/>
    </location>
</feature>
<organism evidence="7 8">
    <name type="scientific">candidate division WWE3 bacterium RIFCSPHIGHO2_02_FULL_38_14</name>
    <dbReference type="NCBI Taxonomy" id="1802620"/>
    <lineage>
        <taxon>Bacteria</taxon>
        <taxon>Katanobacteria</taxon>
    </lineage>
</organism>
<dbReference type="Gene3D" id="2.60.40.680">
    <property type="match status" value="1"/>
</dbReference>
<dbReference type="InterPro" id="IPR055372">
    <property type="entry name" value="CBM96"/>
</dbReference>
<keyword evidence="2" id="KW-0964">Secreted</keyword>
<proteinExistence type="predicted"/>
<dbReference type="Pfam" id="PF24517">
    <property type="entry name" value="CBM96"/>
    <property type="match status" value="1"/>
</dbReference>
<feature type="domain" description="Carbohydrate-binding module family 96" evidence="6">
    <location>
        <begin position="251"/>
        <end position="403"/>
    </location>
</feature>
<dbReference type="GO" id="GO:0030246">
    <property type="term" value="F:carbohydrate binding"/>
    <property type="evidence" value="ECO:0007669"/>
    <property type="project" value="InterPro"/>
</dbReference>
<evidence type="ECO:0000256" key="2">
    <source>
        <dbReference type="ARBA" id="ARBA00022525"/>
    </source>
</evidence>
<evidence type="ECO:0000259" key="6">
    <source>
        <dbReference type="Pfam" id="PF24517"/>
    </source>
</evidence>
<dbReference type="SUPFAM" id="SSF49384">
    <property type="entry name" value="Carbohydrate-binding domain"/>
    <property type="match status" value="1"/>
</dbReference>
<sequence length="405" mass="43102">MNKLYLSKNSIIVTVLTVFSMLLAGGFVFFNRNKLFVKGVTSISPSAVLTFSPNTINTAPGSSFNVVVNLNTGGVGVVGTDLLIRFNKDLLLLEDILVSGNSILKSVLPVTSSGAFNRQLVLACANTGSHNGSTSACSRGAGIIQVGLAAYDWSSNTTTGMYTGNFPAATLSFKAKKTGQSSIRFIPTEGVTNTNFTTTTDSNVVAIPTGGDPLDVLITPKSRVRVNVDDLTLITTTPSPTPTPTPTDANTVSLYPVADTYVTSAEPNKNRGKTTSLHIDGSPVEITYMKFDLEALAGKNINTARLKVRVTNYSPSDYNVKRVPNTSWKENEVTYNNKLDIGAIISTFAGADAGTWIEIDITNFVKDRKGSLMSLGFDGSGSNGLDFNSRESGESNSPKLEITFN</sequence>
<comment type="caution">
    <text evidence="7">The sequence shown here is derived from an EMBL/GenBank/DDBJ whole genome shotgun (WGS) entry which is preliminary data.</text>
</comment>
<keyword evidence="5" id="KW-0472">Membrane</keyword>
<evidence type="ECO:0000313" key="8">
    <source>
        <dbReference type="Proteomes" id="UP000178127"/>
    </source>
</evidence>
<dbReference type="NCBIfam" id="NF033679">
    <property type="entry name" value="DNRLRE_dom"/>
    <property type="match status" value="1"/>
</dbReference>
<name>A0A1F4V622_UNCKA</name>
<keyword evidence="5" id="KW-1133">Transmembrane helix</keyword>
<accession>A0A1F4V622</accession>
<feature type="region of interest" description="Disordered" evidence="4">
    <location>
        <begin position="386"/>
        <end position="405"/>
    </location>
</feature>
<dbReference type="AlphaFoldDB" id="A0A1F4V622"/>
<evidence type="ECO:0000256" key="5">
    <source>
        <dbReference type="SAM" id="Phobius"/>
    </source>
</evidence>
<gene>
    <name evidence="7" type="ORF">A3D91_01245</name>
</gene>
<comment type="subcellular location">
    <subcellularLocation>
        <location evidence="1">Secreted</location>
    </subcellularLocation>
</comment>
<protein>
    <recommendedName>
        <fullName evidence="6">Carbohydrate-binding module family 96 domain-containing protein</fullName>
    </recommendedName>
</protein>
<dbReference type="InterPro" id="IPR008965">
    <property type="entry name" value="CBM2/CBM3_carb-bd_dom_sf"/>
</dbReference>
<evidence type="ECO:0000256" key="4">
    <source>
        <dbReference type="SAM" id="MobiDB-lite"/>
    </source>
</evidence>
<feature type="compositionally biased region" description="Polar residues" evidence="4">
    <location>
        <begin position="394"/>
        <end position="405"/>
    </location>
</feature>
<dbReference type="STRING" id="1802620.A3D91_01245"/>
<evidence type="ECO:0000256" key="1">
    <source>
        <dbReference type="ARBA" id="ARBA00004613"/>
    </source>
</evidence>
<reference evidence="7 8" key="1">
    <citation type="journal article" date="2016" name="Nat. Commun.">
        <title>Thousands of microbial genomes shed light on interconnected biogeochemical processes in an aquifer system.</title>
        <authorList>
            <person name="Anantharaman K."/>
            <person name="Brown C.T."/>
            <person name="Hug L.A."/>
            <person name="Sharon I."/>
            <person name="Castelle C.J."/>
            <person name="Probst A.J."/>
            <person name="Thomas B.C."/>
            <person name="Singh A."/>
            <person name="Wilkins M.J."/>
            <person name="Karaoz U."/>
            <person name="Brodie E.L."/>
            <person name="Williams K.H."/>
            <person name="Hubbard S.S."/>
            <person name="Banfield J.F."/>
        </authorList>
    </citation>
    <scope>NUCLEOTIDE SEQUENCE [LARGE SCALE GENOMIC DNA]</scope>
</reference>
<keyword evidence="3" id="KW-0732">Signal</keyword>
<evidence type="ECO:0000313" key="7">
    <source>
        <dbReference type="EMBL" id="OGC52611.1"/>
    </source>
</evidence>
<keyword evidence="5" id="KW-0812">Transmembrane</keyword>
<evidence type="ECO:0000256" key="3">
    <source>
        <dbReference type="ARBA" id="ARBA00022729"/>
    </source>
</evidence>
<dbReference type="GO" id="GO:0005576">
    <property type="term" value="C:extracellular region"/>
    <property type="evidence" value="ECO:0007669"/>
    <property type="project" value="UniProtKB-SubCell"/>
</dbReference>
<dbReference type="Proteomes" id="UP000178127">
    <property type="component" value="Unassembled WGS sequence"/>
</dbReference>
<dbReference type="EMBL" id="MEVD01000023">
    <property type="protein sequence ID" value="OGC52611.1"/>
    <property type="molecule type" value="Genomic_DNA"/>
</dbReference>